<sequence>MGERTKYLCVAEEKIVEIPISKIKNGVMEKPELANQTLLMMQLVDETENRKPYKILHISFENVSFDENGKYD</sequence>
<accession>A0A3E0JZQ0</accession>
<dbReference type="AlphaFoldDB" id="A0A3E0JZQ0"/>
<dbReference type="Proteomes" id="UP000257014">
    <property type="component" value="Unassembled WGS sequence"/>
</dbReference>
<evidence type="ECO:0000313" key="1">
    <source>
        <dbReference type="EMBL" id="REJ25906.1"/>
    </source>
</evidence>
<evidence type="ECO:0000313" key="2">
    <source>
        <dbReference type="Proteomes" id="UP000257014"/>
    </source>
</evidence>
<comment type="caution">
    <text evidence="1">The sequence shown here is derived from an EMBL/GenBank/DDBJ whole genome shotgun (WGS) entry which is preliminary data.</text>
</comment>
<reference evidence="1 2" key="1">
    <citation type="submission" date="2018-03" db="EMBL/GenBank/DDBJ databases">
        <authorList>
            <person name="Keele B.F."/>
        </authorList>
    </citation>
    <scope>NUCLEOTIDE SEQUENCE [LARGE SCALE GENOMIC DNA]</scope>
    <source>
        <strain evidence="1">ZCTH4_d</strain>
    </source>
</reference>
<dbReference type="EMBL" id="QEWE01000029">
    <property type="protein sequence ID" value="REJ25906.1"/>
    <property type="molecule type" value="Genomic_DNA"/>
</dbReference>
<name>A0A3E0JZQ0_9BACI</name>
<dbReference type="RefSeq" id="WP_276644409.1">
    <property type="nucleotide sequence ID" value="NZ_QEWE01000029.1"/>
</dbReference>
<gene>
    <name evidence="1" type="ORF">C6P37_14285</name>
</gene>
<protein>
    <submittedName>
        <fullName evidence="1">Uncharacterized protein</fullName>
    </submittedName>
</protein>
<organism evidence="1 2">
    <name type="scientific">Caldibacillus debilis</name>
    <dbReference type="NCBI Taxonomy" id="301148"/>
    <lineage>
        <taxon>Bacteria</taxon>
        <taxon>Bacillati</taxon>
        <taxon>Bacillota</taxon>
        <taxon>Bacilli</taxon>
        <taxon>Bacillales</taxon>
        <taxon>Bacillaceae</taxon>
        <taxon>Caldibacillus</taxon>
    </lineage>
</organism>
<proteinExistence type="predicted"/>